<reference evidence="2" key="1">
    <citation type="submission" date="2022-07" db="EMBL/GenBank/DDBJ databases">
        <title>Phylogenomic reconstructions and comparative analyses of Kickxellomycotina fungi.</title>
        <authorList>
            <person name="Reynolds N.K."/>
            <person name="Stajich J.E."/>
            <person name="Barry K."/>
            <person name="Grigoriev I.V."/>
            <person name="Crous P."/>
            <person name="Smith M.E."/>
        </authorList>
    </citation>
    <scope>NUCLEOTIDE SEQUENCE</scope>
    <source>
        <strain evidence="2">RSA 1196</strain>
    </source>
</reference>
<gene>
    <name evidence="2" type="ORF">IWQ62_002978</name>
</gene>
<organism evidence="2 3">
    <name type="scientific">Dispira parvispora</name>
    <dbReference type="NCBI Taxonomy" id="1520584"/>
    <lineage>
        <taxon>Eukaryota</taxon>
        <taxon>Fungi</taxon>
        <taxon>Fungi incertae sedis</taxon>
        <taxon>Zoopagomycota</taxon>
        <taxon>Kickxellomycotina</taxon>
        <taxon>Dimargaritomycetes</taxon>
        <taxon>Dimargaritales</taxon>
        <taxon>Dimargaritaceae</taxon>
        <taxon>Dispira</taxon>
    </lineage>
</organism>
<dbReference type="InterPro" id="IPR040410">
    <property type="entry name" value="UPF0658_Golgi"/>
</dbReference>
<feature type="transmembrane region" description="Helical" evidence="1">
    <location>
        <begin position="204"/>
        <end position="225"/>
    </location>
</feature>
<dbReference type="GO" id="GO:0005794">
    <property type="term" value="C:Golgi apparatus"/>
    <property type="evidence" value="ECO:0007669"/>
    <property type="project" value="TreeGrafter"/>
</dbReference>
<evidence type="ECO:0000313" key="3">
    <source>
        <dbReference type="Proteomes" id="UP001150925"/>
    </source>
</evidence>
<accession>A0A9W8AUM0</accession>
<dbReference type="PANTHER" id="PTHR34391:SF1">
    <property type="entry name" value="UPF0658 GOLGI APPARATUS MEMBRANE PROTEIN C1952.10C-RELATED"/>
    <property type="match status" value="1"/>
</dbReference>
<keyword evidence="3" id="KW-1185">Reference proteome</keyword>
<feature type="transmembrane region" description="Helical" evidence="1">
    <location>
        <begin position="36"/>
        <end position="55"/>
    </location>
</feature>
<sequence length="231" mass="26003">MSVHVNAMNDAIDMLEGNAEAIHSETDSIKQNSRPILVYHGIFIFAVLFDVVAWWDALMRQNVFQSGALVLFNMMCIAYSVIQSFQHGNLDSDSQDMMGHGGMEMVMNMSSSDLGITINTRNLEIVMISITSAVTAFLVAVAYPLYRQFSWQFYEQLGADKQLRLMNFEYLALNTLLKMDTFFFLSYAVQLVSLVLRARSAGTIVRAVVCIPVSILIIALGFFGARRENRR</sequence>
<dbReference type="PANTHER" id="PTHR34391">
    <property type="entry name" value="UPF0658 GOLGI APPARATUS MEMBRANE PROTEIN C1952.10C-RELATED"/>
    <property type="match status" value="1"/>
</dbReference>
<name>A0A9W8AUM0_9FUNG</name>
<evidence type="ECO:0000313" key="2">
    <source>
        <dbReference type="EMBL" id="KAJ1964276.1"/>
    </source>
</evidence>
<keyword evidence="1" id="KW-0812">Transmembrane</keyword>
<proteinExistence type="predicted"/>
<dbReference type="OrthoDB" id="2448307at2759"/>
<dbReference type="AlphaFoldDB" id="A0A9W8AUM0"/>
<feature type="transmembrane region" description="Helical" evidence="1">
    <location>
        <begin position="167"/>
        <end position="192"/>
    </location>
</feature>
<feature type="transmembrane region" description="Helical" evidence="1">
    <location>
        <begin position="62"/>
        <end position="82"/>
    </location>
</feature>
<keyword evidence="1" id="KW-0472">Membrane</keyword>
<dbReference type="Proteomes" id="UP001150925">
    <property type="component" value="Unassembled WGS sequence"/>
</dbReference>
<feature type="non-terminal residue" evidence="2">
    <location>
        <position position="231"/>
    </location>
</feature>
<comment type="caution">
    <text evidence="2">The sequence shown here is derived from an EMBL/GenBank/DDBJ whole genome shotgun (WGS) entry which is preliminary data.</text>
</comment>
<feature type="transmembrane region" description="Helical" evidence="1">
    <location>
        <begin position="125"/>
        <end position="146"/>
    </location>
</feature>
<dbReference type="EMBL" id="JANBPY010000717">
    <property type="protein sequence ID" value="KAJ1964276.1"/>
    <property type="molecule type" value="Genomic_DNA"/>
</dbReference>
<protein>
    <submittedName>
        <fullName evidence="2">Uncharacterized protein</fullName>
    </submittedName>
</protein>
<evidence type="ECO:0000256" key="1">
    <source>
        <dbReference type="SAM" id="Phobius"/>
    </source>
</evidence>
<keyword evidence="1" id="KW-1133">Transmembrane helix</keyword>